<dbReference type="InterPro" id="IPR034751">
    <property type="entry name" value="Yippee"/>
</dbReference>
<dbReference type="EMBL" id="JAAMPC010000007">
    <property type="protein sequence ID" value="KAG2301453.1"/>
    <property type="molecule type" value="Genomic_DNA"/>
</dbReference>
<sequence>MGRPFGIELEGPVYTCKWCHTHLGLASDLISKEIKPEEGYVAYVFSRLFNTIILTEATSNNFHDVYCVGCGNDIGFYSVRKDPPKTLIHHQNKVQEDFSAVDEGGPYRVLR</sequence>
<dbReference type="Proteomes" id="UP000886595">
    <property type="component" value="Unassembled WGS sequence"/>
</dbReference>
<proteinExistence type="predicted"/>
<comment type="caution">
    <text evidence="2">The sequence shown here is derived from an EMBL/GenBank/DDBJ whole genome shotgun (WGS) entry which is preliminary data.</text>
</comment>
<organism evidence="2 3">
    <name type="scientific">Brassica carinata</name>
    <name type="common">Ethiopian mustard</name>
    <name type="synonym">Abyssinian cabbage</name>
    <dbReference type="NCBI Taxonomy" id="52824"/>
    <lineage>
        <taxon>Eukaryota</taxon>
        <taxon>Viridiplantae</taxon>
        <taxon>Streptophyta</taxon>
        <taxon>Embryophyta</taxon>
        <taxon>Tracheophyta</taxon>
        <taxon>Spermatophyta</taxon>
        <taxon>Magnoliopsida</taxon>
        <taxon>eudicotyledons</taxon>
        <taxon>Gunneridae</taxon>
        <taxon>Pentapetalae</taxon>
        <taxon>rosids</taxon>
        <taxon>malvids</taxon>
        <taxon>Brassicales</taxon>
        <taxon>Brassicaceae</taxon>
        <taxon>Brassiceae</taxon>
        <taxon>Brassica</taxon>
    </lineage>
</organism>
<reference evidence="2 3" key="1">
    <citation type="submission" date="2020-02" db="EMBL/GenBank/DDBJ databases">
        <authorList>
            <person name="Ma Q."/>
            <person name="Huang Y."/>
            <person name="Song X."/>
            <person name="Pei D."/>
        </authorList>
    </citation>
    <scope>NUCLEOTIDE SEQUENCE [LARGE SCALE GENOMIC DNA]</scope>
    <source>
        <strain evidence="2">Sxm20200214</strain>
        <tissue evidence="2">Leaf</tissue>
    </source>
</reference>
<dbReference type="OrthoDB" id="1033037at2759"/>
<dbReference type="AlphaFoldDB" id="A0A8X7S810"/>
<evidence type="ECO:0000313" key="3">
    <source>
        <dbReference type="Proteomes" id="UP000886595"/>
    </source>
</evidence>
<evidence type="ECO:0000313" key="2">
    <source>
        <dbReference type="EMBL" id="KAG2301453.1"/>
    </source>
</evidence>
<evidence type="ECO:0000259" key="1">
    <source>
        <dbReference type="PROSITE" id="PS51792"/>
    </source>
</evidence>
<name>A0A8X7S810_BRACI</name>
<feature type="domain" description="Yippee" evidence="1">
    <location>
        <begin position="12"/>
        <end position="104"/>
    </location>
</feature>
<accession>A0A8X7S810</accession>
<gene>
    <name evidence="2" type="ORF">Bca52824_030104</name>
</gene>
<dbReference type="PROSITE" id="PS51792">
    <property type="entry name" value="YIPPEE"/>
    <property type="match status" value="1"/>
</dbReference>
<protein>
    <recommendedName>
        <fullName evidence="1">Yippee domain-containing protein</fullName>
    </recommendedName>
</protein>
<keyword evidence="3" id="KW-1185">Reference proteome</keyword>